<feature type="region of interest" description="Disordered" evidence="1">
    <location>
        <begin position="1"/>
        <end position="29"/>
    </location>
</feature>
<comment type="caution">
    <text evidence="2">The sequence shown here is derived from an EMBL/GenBank/DDBJ whole genome shotgun (WGS) entry which is preliminary data.</text>
</comment>
<dbReference type="AlphaFoldDB" id="A0AAW0PR02"/>
<proteinExistence type="predicted"/>
<dbReference type="EMBL" id="JBBPFD010000005">
    <property type="protein sequence ID" value="KAK7925627.1"/>
    <property type="molecule type" value="Genomic_DNA"/>
</dbReference>
<feature type="compositionally biased region" description="Basic residues" evidence="1">
    <location>
        <begin position="265"/>
        <end position="274"/>
    </location>
</feature>
<feature type="region of interest" description="Disordered" evidence="1">
    <location>
        <begin position="239"/>
        <end position="274"/>
    </location>
</feature>
<feature type="compositionally biased region" description="Basic and acidic residues" evidence="1">
    <location>
        <begin position="18"/>
        <end position="29"/>
    </location>
</feature>
<reference evidence="3" key="1">
    <citation type="submission" date="2024-04" db="EMBL/GenBank/DDBJ databases">
        <title>Salinicola lusitanus LLJ914,a marine bacterium isolated from the Okinawa Trough.</title>
        <authorList>
            <person name="Li J."/>
        </authorList>
    </citation>
    <scope>NUCLEOTIDE SEQUENCE [LARGE SCALE GENOMIC DNA]</scope>
</reference>
<gene>
    <name evidence="2" type="ORF">WMY93_007937</name>
</gene>
<evidence type="ECO:0000313" key="3">
    <source>
        <dbReference type="Proteomes" id="UP001460270"/>
    </source>
</evidence>
<organism evidence="2 3">
    <name type="scientific">Mugilogobius chulae</name>
    <name type="common">yellowstripe goby</name>
    <dbReference type="NCBI Taxonomy" id="88201"/>
    <lineage>
        <taxon>Eukaryota</taxon>
        <taxon>Metazoa</taxon>
        <taxon>Chordata</taxon>
        <taxon>Craniata</taxon>
        <taxon>Vertebrata</taxon>
        <taxon>Euteleostomi</taxon>
        <taxon>Actinopterygii</taxon>
        <taxon>Neopterygii</taxon>
        <taxon>Teleostei</taxon>
        <taxon>Neoteleostei</taxon>
        <taxon>Acanthomorphata</taxon>
        <taxon>Gobiaria</taxon>
        <taxon>Gobiiformes</taxon>
        <taxon>Gobioidei</taxon>
        <taxon>Gobiidae</taxon>
        <taxon>Gobionellinae</taxon>
        <taxon>Mugilogobius</taxon>
    </lineage>
</organism>
<evidence type="ECO:0000256" key="1">
    <source>
        <dbReference type="SAM" id="MobiDB-lite"/>
    </source>
</evidence>
<accession>A0AAW0PR02</accession>
<name>A0AAW0PR02_9GOBI</name>
<keyword evidence="3" id="KW-1185">Reference proteome</keyword>
<dbReference type="Proteomes" id="UP001460270">
    <property type="component" value="Unassembled WGS sequence"/>
</dbReference>
<sequence length="274" mass="31677">MAKRSGDIRPFLRPVKRSARESDKEGGDKVVQEKIITTQDYHSHSFIFKFSHSEDRHTIHCDHPQTVLEAIKSKRIQLTKRNEQNITLQISESLQGTAIPTHFPCCLLRDKELVTLRETTEEVEKRGKVDHPVSHDEQYYTVFIETKPGINAKTKRVFKSSSIKDFKRLCVYGTKGMAIRDAIASDGRFEELGHFKLEDASKNKSFVFSDDKIEAHEKKIFRIGFGRGKNIEQETQILEQKTGEKSQTQTQTQTQPRACQSNLSRKNRRKSKLW</sequence>
<evidence type="ECO:0000313" key="2">
    <source>
        <dbReference type="EMBL" id="KAK7925627.1"/>
    </source>
</evidence>
<protein>
    <submittedName>
        <fullName evidence="2">Uncharacterized protein</fullName>
    </submittedName>
</protein>